<evidence type="ECO:0000256" key="2">
    <source>
        <dbReference type="SAM" id="SignalP"/>
    </source>
</evidence>
<proteinExistence type="predicted"/>
<protein>
    <submittedName>
        <fullName evidence="3">Uncharacterized protein</fullName>
    </submittedName>
</protein>
<reference evidence="3 4" key="1">
    <citation type="journal article" date="2019" name="Nat. Ecol. Evol.">
        <title>Megaphylogeny resolves global patterns of mushroom evolution.</title>
        <authorList>
            <person name="Varga T."/>
            <person name="Krizsan K."/>
            <person name="Foldi C."/>
            <person name="Dima B."/>
            <person name="Sanchez-Garcia M."/>
            <person name="Sanchez-Ramirez S."/>
            <person name="Szollosi G.J."/>
            <person name="Szarkandi J.G."/>
            <person name="Papp V."/>
            <person name="Albert L."/>
            <person name="Andreopoulos W."/>
            <person name="Angelini C."/>
            <person name="Antonin V."/>
            <person name="Barry K.W."/>
            <person name="Bougher N.L."/>
            <person name="Buchanan P."/>
            <person name="Buyck B."/>
            <person name="Bense V."/>
            <person name="Catcheside P."/>
            <person name="Chovatia M."/>
            <person name="Cooper J."/>
            <person name="Damon W."/>
            <person name="Desjardin D."/>
            <person name="Finy P."/>
            <person name="Geml J."/>
            <person name="Haridas S."/>
            <person name="Hughes K."/>
            <person name="Justo A."/>
            <person name="Karasinski D."/>
            <person name="Kautmanova I."/>
            <person name="Kiss B."/>
            <person name="Kocsube S."/>
            <person name="Kotiranta H."/>
            <person name="LaButti K.M."/>
            <person name="Lechner B.E."/>
            <person name="Liimatainen K."/>
            <person name="Lipzen A."/>
            <person name="Lukacs Z."/>
            <person name="Mihaltcheva S."/>
            <person name="Morgado L.N."/>
            <person name="Niskanen T."/>
            <person name="Noordeloos M.E."/>
            <person name="Ohm R.A."/>
            <person name="Ortiz-Santana B."/>
            <person name="Ovrebo C."/>
            <person name="Racz N."/>
            <person name="Riley R."/>
            <person name="Savchenko A."/>
            <person name="Shiryaev A."/>
            <person name="Soop K."/>
            <person name="Spirin V."/>
            <person name="Szebenyi C."/>
            <person name="Tomsovsky M."/>
            <person name="Tulloss R.E."/>
            <person name="Uehling J."/>
            <person name="Grigoriev I.V."/>
            <person name="Vagvolgyi C."/>
            <person name="Papp T."/>
            <person name="Martin F.M."/>
            <person name="Miettinen O."/>
            <person name="Hibbett D.S."/>
            <person name="Nagy L.G."/>
        </authorList>
    </citation>
    <scope>NUCLEOTIDE SEQUENCE [LARGE SCALE GENOMIC DNA]</scope>
    <source>
        <strain evidence="3 4">FP101781</strain>
    </source>
</reference>
<organism evidence="3 4">
    <name type="scientific">Coprinellus micaceus</name>
    <name type="common">Glistening ink-cap mushroom</name>
    <name type="synonym">Coprinus micaceus</name>
    <dbReference type="NCBI Taxonomy" id="71717"/>
    <lineage>
        <taxon>Eukaryota</taxon>
        <taxon>Fungi</taxon>
        <taxon>Dikarya</taxon>
        <taxon>Basidiomycota</taxon>
        <taxon>Agaricomycotina</taxon>
        <taxon>Agaricomycetes</taxon>
        <taxon>Agaricomycetidae</taxon>
        <taxon>Agaricales</taxon>
        <taxon>Agaricineae</taxon>
        <taxon>Psathyrellaceae</taxon>
        <taxon>Coprinellus</taxon>
    </lineage>
</organism>
<gene>
    <name evidence="3" type="ORF">FA13DRAFT_1717490</name>
</gene>
<evidence type="ECO:0000256" key="1">
    <source>
        <dbReference type="SAM" id="MobiDB-lite"/>
    </source>
</evidence>
<dbReference type="EMBL" id="QPFP01000132">
    <property type="protein sequence ID" value="TEB20746.1"/>
    <property type="molecule type" value="Genomic_DNA"/>
</dbReference>
<keyword evidence="4" id="KW-1185">Reference proteome</keyword>
<feature type="chain" id="PRO_5021213875" evidence="2">
    <location>
        <begin position="22"/>
        <end position="160"/>
    </location>
</feature>
<accession>A0A4Y7SFU5</accession>
<dbReference type="AlphaFoldDB" id="A0A4Y7SFU5"/>
<dbReference type="Proteomes" id="UP000298030">
    <property type="component" value="Unassembled WGS sequence"/>
</dbReference>
<comment type="caution">
    <text evidence="3">The sequence shown here is derived from an EMBL/GenBank/DDBJ whole genome shotgun (WGS) entry which is preliminary data.</text>
</comment>
<feature type="region of interest" description="Disordered" evidence="1">
    <location>
        <begin position="141"/>
        <end position="160"/>
    </location>
</feature>
<keyword evidence="2" id="KW-0732">Signal</keyword>
<sequence length="160" mass="17514">MLFNIKTLAITLLTSIAMAKAISVPNSQGSEEPFYERGFDDDEFDLAARDYESGLTARSHIDAALSSLTTRALLDELNDRLERRGKLTAAEQAREDAIKRCKKILANAAGKTIAKNALWPLEECLKKLFELEGVMPVANWKVAPTPPPSPGSSKVKAGRK</sequence>
<evidence type="ECO:0000313" key="4">
    <source>
        <dbReference type="Proteomes" id="UP000298030"/>
    </source>
</evidence>
<feature type="signal peptide" evidence="2">
    <location>
        <begin position="1"/>
        <end position="21"/>
    </location>
</feature>
<evidence type="ECO:0000313" key="3">
    <source>
        <dbReference type="EMBL" id="TEB20746.1"/>
    </source>
</evidence>
<name>A0A4Y7SFU5_COPMI</name>